<feature type="compositionally biased region" description="Polar residues" evidence="1">
    <location>
        <begin position="313"/>
        <end position="337"/>
    </location>
</feature>
<dbReference type="AlphaFoldDB" id="A0A8H5GMD9"/>
<feature type="compositionally biased region" description="Low complexity" evidence="1">
    <location>
        <begin position="277"/>
        <end position="307"/>
    </location>
</feature>
<gene>
    <name evidence="2" type="ORF">D9758_003615</name>
</gene>
<feature type="compositionally biased region" description="Pro residues" evidence="1">
    <location>
        <begin position="472"/>
        <end position="481"/>
    </location>
</feature>
<feature type="compositionally biased region" description="Low complexity" evidence="1">
    <location>
        <begin position="119"/>
        <end position="135"/>
    </location>
</feature>
<feature type="region of interest" description="Disordered" evidence="1">
    <location>
        <begin position="119"/>
        <end position="159"/>
    </location>
</feature>
<evidence type="ECO:0000313" key="2">
    <source>
        <dbReference type="EMBL" id="KAF5367421.1"/>
    </source>
</evidence>
<reference evidence="2 3" key="1">
    <citation type="journal article" date="2020" name="ISME J.">
        <title>Uncovering the hidden diversity of litter-decomposition mechanisms in mushroom-forming fungi.</title>
        <authorList>
            <person name="Floudas D."/>
            <person name="Bentzer J."/>
            <person name="Ahren D."/>
            <person name="Johansson T."/>
            <person name="Persson P."/>
            <person name="Tunlid A."/>
        </authorList>
    </citation>
    <scope>NUCLEOTIDE SEQUENCE [LARGE SCALE GENOMIC DNA]</scope>
    <source>
        <strain evidence="2 3">CBS 291.85</strain>
    </source>
</reference>
<sequence length="572" mass="61860">MLAIRLNELAASHQQGLLGDDEYRLLRQDVFERYANNTVLPAEVPVVPTATSPRKKQVEFAPPRPTAITADHDFHQPKSSLVNIFRKAAGRKSSKDASIDVDSAPVISLKRSFFPRSLSRKSSSNSITSSTSLGSQRTNRSDVYSPPTSPHTVLSPLPSTWPSTLFSPTKATPTPSVTSSSKLTVSTPMLDHDIFEDGGLHTTKDIRKAIMDLEAEGKRVVEAFDQLEQSTIAKIQQRQRDQAFRTMPITHSHSDQLSSPTSPTAPTSLAVPMRMRSGSTASAHSTYSTKSKSSQATAVAVASSSTSGRARNFTVSSPSPSVNGLGSATSLHANQQQVKRKGSLASVTSSPASSLLSLPSKQKHGTLSRSTSHLPLPSLTEQDLPLLSTQSHSDTYPYPHSNSHTHSHTHTHSLSRSRSGSVSQSQSTPSPASPNLGGSGSGSLSKSSSLRRMKSAILSHSRTPSNSSSNSHPPPPPPPPHSHSYSHPHSNSNFHSLSRSHSHSRSRSRSSSVVHEQEPNANANDSDAAYESPEVLDVRRRRLEVIGRYEAQIEYMRARLKGAELHEKLLRK</sequence>
<feature type="compositionally biased region" description="Low complexity" evidence="1">
    <location>
        <begin position="257"/>
        <end position="269"/>
    </location>
</feature>
<feature type="compositionally biased region" description="Low complexity" evidence="1">
    <location>
        <begin position="343"/>
        <end position="360"/>
    </location>
</feature>
<organism evidence="2 3">
    <name type="scientific">Tetrapyrgos nigripes</name>
    <dbReference type="NCBI Taxonomy" id="182062"/>
    <lineage>
        <taxon>Eukaryota</taxon>
        <taxon>Fungi</taxon>
        <taxon>Dikarya</taxon>
        <taxon>Basidiomycota</taxon>
        <taxon>Agaricomycotina</taxon>
        <taxon>Agaricomycetes</taxon>
        <taxon>Agaricomycetidae</taxon>
        <taxon>Agaricales</taxon>
        <taxon>Marasmiineae</taxon>
        <taxon>Marasmiaceae</taxon>
        <taxon>Tetrapyrgos</taxon>
    </lineage>
</organism>
<protein>
    <submittedName>
        <fullName evidence="2">Uncharacterized protein</fullName>
    </submittedName>
</protein>
<dbReference type="EMBL" id="JAACJM010000019">
    <property type="protein sequence ID" value="KAF5367421.1"/>
    <property type="molecule type" value="Genomic_DNA"/>
</dbReference>
<dbReference type="OrthoDB" id="3367070at2759"/>
<name>A0A8H5GMD9_9AGAR</name>
<feature type="compositionally biased region" description="Basic residues" evidence="1">
    <location>
        <begin position="498"/>
        <end position="508"/>
    </location>
</feature>
<feature type="compositionally biased region" description="Low complexity" evidence="1">
    <location>
        <begin position="416"/>
        <end position="448"/>
    </location>
</feature>
<evidence type="ECO:0000313" key="3">
    <source>
        <dbReference type="Proteomes" id="UP000559256"/>
    </source>
</evidence>
<feature type="compositionally biased region" description="Basic residues" evidence="1">
    <location>
        <begin position="403"/>
        <end position="415"/>
    </location>
</feature>
<feature type="compositionally biased region" description="Low complexity" evidence="1">
    <location>
        <begin position="459"/>
        <end position="471"/>
    </location>
</feature>
<dbReference type="Proteomes" id="UP000559256">
    <property type="component" value="Unassembled WGS sequence"/>
</dbReference>
<evidence type="ECO:0000256" key="1">
    <source>
        <dbReference type="SAM" id="MobiDB-lite"/>
    </source>
</evidence>
<comment type="caution">
    <text evidence="2">The sequence shown here is derived from an EMBL/GenBank/DDBJ whole genome shotgun (WGS) entry which is preliminary data.</text>
</comment>
<proteinExistence type="predicted"/>
<keyword evidence="3" id="KW-1185">Reference proteome</keyword>
<feature type="region of interest" description="Disordered" evidence="1">
    <location>
        <begin position="250"/>
        <end position="269"/>
    </location>
</feature>
<accession>A0A8H5GMD9</accession>
<feature type="region of interest" description="Disordered" evidence="1">
    <location>
        <begin position="276"/>
        <end position="530"/>
    </location>
</feature>
<feature type="compositionally biased region" description="Low complexity" evidence="1">
    <location>
        <begin position="482"/>
        <end position="497"/>
    </location>
</feature>